<organism evidence="3 4">
    <name type="scientific">Hymenobacter nivis</name>
    <dbReference type="NCBI Taxonomy" id="1850093"/>
    <lineage>
        <taxon>Bacteria</taxon>
        <taxon>Pseudomonadati</taxon>
        <taxon>Bacteroidota</taxon>
        <taxon>Cytophagia</taxon>
        <taxon>Cytophagales</taxon>
        <taxon>Hymenobacteraceae</taxon>
        <taxon>Hymenobacter</taxon>
    </lineage>
</organism>
<keyword evidence="4" id="KW-1185">Reference proteome</keyword>
<name>A0A502GYF0_9BACT</name>
<evidence type="ECO:0000259" key="2">
    <source>
        <dbReference type="Pfam" id="PF13568"/>
    </source>
</evidence>
<dbReference type="AlphaFoldDB" id="A0A502GYF0"/>
<dbReference type="EMBL" id="RCYZ01000003">
    <property type="protein sequence ID" value="TPG66358.1"/>
    <property type="molecule type" value="Genomic_DNA"/>
</dbReference>
<accession>A0A502GYF0</accession>
<protein>
    <submittedName>
        <fullName evidence="3">PorT family protein</fullName>
    </submittedName>
</protein>
<evidence type="ECO:0000313" key="4">
    <source>
        <dbReference type="Proteomes" id="UP000317646"/>
    </source>
</evidence>
<feature type="region of interest" description="Disordered" evidence="1">
    <location>
        <begin position="1"/>
        <end position="31"/>
    </location>
</feature>
<gene>
    <name evidence="3" type="ORF">EAH73_08040</name>
</gene>
<dbReference type="Proteomes" id="UP000317646">
    <property type="component" value="Unassembled WGS sequence"/>
</dbReference>
<feature type="compositionally biased region" description="Low complexity" evidence="1">
    <location>
        <begin position="190"/>
        <end position="205"/>
    </location>
</feature>
<sequence length="286" mass="30455">MASFHAARRRPSPPHWQLHKPRRQHCGGPGPQLTFPLPMKQIFISLLAASGLALATSQAQAQTTFGIGPKIGYTLSSASFTVADYPDYFSTPSTYGSGFEAGVVAQVGFGNHFALQPAVLYTRKAPGYGTSSYYQPNNYSYKQEYALKLNYITVPVNLLYSQRPNGRGGQVFVGPYVGWLLGGTYTSSTGSGRGTSVSGGATSSGDVKPGDTYSKNSTYYIRQLDAGAQIGVGYGFAALQVQASFSLGLHNIGAAYAPNAGNPYEAPVIRNRGFQVSAAYLFGPRN</sequence>
<evidence type="ECO:0000313" key="3">
    <source>
        <dbReference type="EMBL" id="TPG66358.1"/>
    </source>
</evidence>
<feature type="compositionally biased region" description="Basic residues" evidence="1">
    <location>
        <begin position="1"/>
        <end position="25"/>
    </location>
</feature>
<dbReference type="Pfam" id="PF13568">
    <property type="entry name" value="OMP_b-brl_2"/>
    <property type="match status" value="1"/>
</dbReference>
<feature type="domain" description="Outer membrane protein beta-barrel" evidence="2">
    <location>
        <begin position="60"/>
        <end position="252"/>
    </location>
</feature>
<reference evidence="3 4" key="1">
    <citation type="journal article" date="2019" name="Environ. Microbiol.">
        <title>Species interactions and distinct microbial communities in high Arctic permafrost affected cryosols are associated with the CH4 and CO2 gas fluxes.</title>
        <authorList>
            <person name="Altshuler I."/>
            <person name="Hamel J."/>
            <person name="Turney S."/>
            <person name="Magnuson E."/>
            <person name="Levesque R."/>
            <person name="Greer C."/>
            <person name="Whyte L.G."/>
        </authorList>
    </citation>
    <scope>NUCLEOTIDE SEQUENCE [LARGE SCALE GENOMIC DNA]</scope>
    <source>
        <strain evidence="3 4">S9.2P</strain>
    </source>
</reference>
<dbReference type="InterPro" id="IPR025665">
    <property type="entry name" value="Beta-barrel_OMP_2"/>
</dbReference>
<proteinExistence type="predicted"/>
<feature type="region of interest" description="Disordered" evidence="1">
    <location>
        <begin position="190"/>
        <end position="209"/>
    </location>
</feature>
<evidence type="ECO:0000256" key="1">
    <source>
        <dbReference type="SAM" id="MobiDB-lite"/>
    </source>
</evidence>
<comment type="caution">
    <text evidence="3">The sequence shown here is derived from an EMBL/GenBank/DDBJ whole genome shotgun (WGS) entry which is preliminary data.</text>
</comment>